<dbReference type="SUPFAM" id="SSF53697">
    <property type="entry name" value="SIS domain"/>
    <property type="match status" value="1"/>
</dbReference>
<dbReference type="Pfam" id="PF10432">
    <property type="entry name" value="bact-PGI_C"/>
    <property type="match status" value="1"/>
</dbReference>
<dbReference type="InterPro" id="IPR035484">
    <property type="entry name" value="SIS_PGI/PMI_1"/>
</dbReference>
<comment type="caution">
    <text evidence="4">The sequence shown here is derived from an EMBL/GenBank/DDBJ whole genome shotgun (WGS) entry which is preliminary data.</text>
</comment>
<reference evidence="4 5" key="1">
    <citation type="journal article" date="2015" name="Nature">
        <title>rRNA introns, odd ribosomes, and small enigmatic genomes across a large radiation of phyla.</title>
        <authorList>
            <person name="Brown C.T."/>
            <person name="Hug L.A."/>
            <person name="Thomas B.C."/>
            <person name="Sharon I."/>
            <person name="Castelle C.J."/>
            <person name="Singh A."/>
            <person name="Wilkins M.J."/>
            <person name="Williams K.H."/>
            <person name="Banfield J.F."/>
        </authorList>
    </citation>
    <scope>NUCLEOTIDE SEQUENCE [LARGE SCALE GENOMIC DNA]</scope>
</reference>
<accession>A0A0G0N7V5</accession>
<dbReference type="GO" id="GO:0004347">
    <property type="term" value="F:glucose-6-phosphate isomerase activity"/>
    <property type="evidence" value="ECO:0007669"/>
    <property type="project" value="InterPro"/>
</dbReference>
<dbReference type="InterPro" id="IPR046348">
    <property type="entry name" value="SIS_dom_sf"/>
</dbReference>
<dbReference type="Gene3D" id="3.40.50.10490">
    <property type="entry name" value="Glucose-6-phosphate isomerase like protein, domain 1"/>
    <property type="match status" value="2"/>
</dbReference>
<sequence>MNQLQLLDKIKKLDKQNVYASVLALPDQCLHAWNEANQVKIPHDYKNVENVVMCGMGGSGLGARVIESLYFSKLSKPLTRVNDYHLPLFVNEKSLVFISSYSGNTEETVQNINEALERKAKILVIGSGGKLIEKAKENNLPYYQIVPTYNPSNQPRMAIGYSIIGQLVFAMKAGLLEIKKEDVDKSVSIMKKIFDVNDIDKDETPDSLKIANSMKGKIILYVSSEHLVGATHVVNNQQNENAKNLSFDFAIPELNHHLMEGLKHPATNNKNILFFFINSELYSSRVRQRFEITTDVVGQNNIPSVSYKVNSDDKFSQVFELIQFGAFLNFYLTMLNGINPAPIPWVDYFKEKLGNI</sequence>
<evidence type="ECO:0000313" key="4">
    <source>
        <dbReference type="EMBL" id="KKR11538.1"/>
    </source>
</evidence>
<dbReference type="PROSITE" id="PS51464">
    <property type="entry name" value="SIS"/>
    <property type="match status" value="1"/>
</dbReference>
<dbReference type="Proteomes" id="UP000034246">
    <property type="component" value="Unassembled WGS sequence"/>
</dbReference>
<dbReference type="EMBL" id="LBWP01000006">
    <property type="protein sequence ID" value="KKR11538.1"/>
    <property type="molecule type" value="Genomic_DNA"/>
</dbReference>
<dbReference type="InterPro" id="IPR019490">
    <property type="entry name" value="Glu6P/Mann6P_isomerase_C"/>
</dbReference>
<dbReference type="GO" id="GO:0004476">
    <property type="term" value="F:mannose-6-phosphate isomerase activity"/>
    <property type="evidence" value="ECO:0007669"/>
    <property type="project" value="InterPro"/>
</dbReference>
<evidence type="ECO:0000256" key="1">
    <source>
        <dbReference type="ARBA" id="ARBA00010523"/>
    </source>
</evidence>
<evidence type="ECO:0000256" key="2">
    <source>
        <dbReference type="ARBA" id="ARBA00023235"/>
    </source>
</evidence>
<feature type="domain" description="SIS" evidence="3">
    <location>
        <begin position="41"/>
        <end position="186"/>
    </location>
</feature>
<keyword evidence="2 4" id="KW-0413">Isomerase</keyword>
<dbReference type="AlphaFoldDB" id="A0A0G0N7V5"/>
<dbReference type="CDD" id="cd05017">
    <property type="entry name" value="SIS_PGI_PMI_1"/>
    <property type="match status" value="1"/>
</dbReference>
<comment type="similarity">
    <text evidence="1">Belongs to the PGI/PMI family.</text>
</comment>
<dbReference type="GO" id="GO:0097367">
    <property type="term" value="F:carbohydrate derivative binding"/>
    <property type="evidence" value="ECO:0007669"/>
    <property type="project" value="InterPro"/>
</dbReference>
<dbReference type="InterPro" id="IPR001347">
    <property type="entry name" value="SIS_dom"/>
</dbReference>
<gene>
    <name evidence="4" type="ORF">UT39_C0006G0044</name>
</gene>
<dbReference type="Pfam" id="PF01380">
    <property type="entry name" value="SIS"/>
    <property type="match status" value="1"/>
</dbReference>
<organism evidence="4 5">
    <name type="scientific">Candidatus Woesebacteria bacterium GW2011_GWA1_39_21</name>
    <dbReference type="NCBI Taxonomy" id="1618550"/>
    <lineage>
        <taxon>Bacteria</taxon>
        <taxon>Candidatus Woeseibacteriota</taxon>
    </lineage>
</organism>
<dbReference type="GO" id="GO:0005975">
    <property type="term" value="P:carbohydrate metabolic process"/>
    <property type="evidence" value="ECO:0007669"/>
    <property type="project" value="InterPro"/>
</dbReference>
<proteinExistence type="inferred from homology"/>
<evidence type="ECO:0000259" key="3">
    <source>
        <dbReference type="PROSITE" id="PS51464"/>
    </source>
</evidence>
<evidence type="ECO:0000313" key="5">
    <source>
        <dbReference type="Proteomes" id="UP000034246"/>
    </source>
</evidence>
<dbReference type="GO" id="GO:1901135">
    <property type="term" value="P:carbohydrate derivative metabolic process"/>
    <property type="evidence" value="ECO:0007669"/>
    <property type="project" value="InterPro"/>
</dbReference>
<protein>
    <submittedName>
        <fullName evidence="4">Bifunctional phosphoglucose/phosphomannose isomerase</fullName>
    </submittedName>
</protein>
<dbReference type="STRING" id="1618550.UT39_C0006G0044"/>
<name>A0A0G0N7V5_9BACT</name>